<dbReference type="AlphaFoldDB" id="A0AAX4KER3"/>
<name>A0AAX4KER3_9TREE</name>
<accession>A0AAX4KER3</accession>
<feature type="compositionally biased region" description="Basic and acidic residues" evidence="1">
    <location>
        <begin position="298"/>
        <end position="309"/>
    </location>
</feature>
<feature type="compositionally biased region" description="Basic and acidic residues" evidence="1">
    <location>
        <begin position="263"/>
        <end position="273"/>
    </location>
</feature>
<feature type="compositionally biased region" description="Basic and acidic residues" evidence="1">
    <location>
        <begin position="639"/>
        <end position="654"/>
    </location>
</feature>
<feature type="compositionally biased region" description="Basic and acidic residues" evidence="1">
    <location>
        <begin position="381"/>
        <end position="399"/>
    </location>
</feature>
<proteinExistence type="predicted"/>
<feature type="compositionally biased region" description="Polar residues" evidence="1">
    <location>
        <begin position="249"/>
        <end position="259"/>
    </location>
</feature>
<feature type="compositionally biased region" description="Basic residues" evidence="1">
    <location>
        <begin position="695"/>
        <end position="710"/>
    </location>
</feature>
<feature type="region of interest" description="Disordered" evidence="1">
    <location>
        <begin position="109"/>
        <end position="128"/>
    </location>
</feature>
<evidence type="ECO:0000256" key="1">
    <source>
        <dbReference type="SAM" id="MobiDB-lite"/>
    </source>
</evidence>
<dbReference type="Proteomes" id="UP001358614">
    <property type="component" value="Chromosome 1"/>
</dbReference>
<feature type="compositionally biased region" description="Pro residues" evidence="1">
    <location>
        <begin position="450"/>
        <end position="462"/>
    </location>
</feature>
<dbReference type="KEGG" id="ker:91101402"/>
<feature type="compositionally biased region" description="Polar residues" evidence="1">
    <location>
        <begin position="340"/>
        <end position="352"/>
    </location>
</feature>
<feature type="region of interest" description="Disordered" evidence="1">
    <location>
        <begin position="1"/>
        <end position="87"/>
    </location>
</feature>
<protein>
    <submittedName>
        <fullName evidence="2">Uncharacterized protein</fullName>
    </submittedName>
</protein>
<reference evidence="2 3" key="1">
    <citation type="submission" date="2024-01" db="EMBL/GenBank/DDBJ databases">
        <title>Comparative genomics of Cryptococcus and Kwoniella reveals pathogenesis evolution and contrasting modes of karyotype evolution via chromosome fusion or intercentromeric recombination.</title>
        <authorList>
            <person name="Coelho M.A."/>
            <person name="David-Palma M."/>
            <person name="Shea T."/>
            <person name="Bowers K."/>
            <person name="McGinley-Smith S."/>
            <person name="Mohammad A.W."/>
            <person name="Gnirke A."/>
            <person name="Yurkov A.M."/>
            <person name="Nowrousian M."/>
            <person name="Sun S."/>
            <person name="Cuomo C.A."/>
            <person name="Heitman J."/>
        </authorList>
    </citation>
    <scope>NUCLEOTIDE SEQUENCE [LARGE SCALE GENOMIC DNA]</scope>
    <source>
        <strain evidence="2 3">PYCC6329</strain>
    </source>
</reference>
<dbReference type="GeneID" id="91101402"/>
<dbReference type="RefSeq" id="XP_066082495.1">
    <property type="nucleotide sequence ID" value="XM_066226398.1"/>
</dbReference>
<organism evidence="2 3">
    <name type="scientific">Kwoniella europaea PYCC6329</name>
    <dbReference type="NCBI Taxonomy" id="1423913"/>
    <lineage>
        <taxon>Eukaryota</taxon>
        <taxon>Fungi</taxon>
        <taxon>Dikarya</taxon>
        <taxon>Basidiomycota</taxon>
        <taxon>Agaricomycotina</taxon>
        <taxon>Tremellomycetes</taxon>
        <taxon>Tremellales</taxon>
        <taxon>Cryptococcaceae</taxon>
        <taxon>Kwoniella</taxon>
    </lineage>
</organism>
<feature type="compositionally biased region" description="Polar residues" evidence="1">
    <location>
        <begin position="51"/>
        <end position="60"/>
    </location>
</feature>
<feature type="compositionally biased region" description="Polar residues" evidence="1">
    <location>
        <begin position="67"/>
        <end position="87"/>
    </location>
</feature>
<feature type="compositionally biased region" description="Gly residues" evidence="1">
    <location>
        <begin position="668"/>
        <end position="677"/>
    </location>
</feature>
<dbReference type="EMBL" id="CP144089">
    <property type="protein sequence ID" value="WWD04528.1"/>
    <property type="molecule type" value="Genomic_DNA"/>
</dbReference>
<feature type="region of interest" description="Disordered" evidence="1">
    <location>
        <begin position="570"/>
        <end position="710"/>
    </location>
</feature>
<feature type="region of interest" description="Disordered" evidence="1">
    <location>
        <begin position="150"/>
        <end position="175"/>
    </location>
</feature>
<feature type="compositionally biased region" description="Basic and acidic residues" evidence="1">
    <location>
        <begin position="600"/>
        <end position="613"/>
    </location>
</feature>
<evidence type="ECO:0000313" key="3">
    <source>
        <dbReference type="Proteomes" id="UP001358614"/>
    </source>
</evidence>
<feature type="compositionally biased region" description="Basic and acidic residues" evidence="1">
    <location>
        <begin position="228"/>
        <end position="242"/>
    </location>
</feature>
<feature type="region of interest" description="Disordered" evidence="1">
    <location>
        <begin position="194"/>
        <end position="544"/>
    </location>
</feature>
<feature type="compositionally biased region" description="Basic and acidic residues" evidence="1">
    <location>
        <begin position="354"/>
        <end position="363"/>
    </location>
</feature>
<evidence type="ECO:0000313" key="2">
    <source>
        <dbReference type="EMBL" id="WWD04528.1"/>
    </source>
</evidence>
<feature type="compositionally biased region" description="Basic and acidic residues" evidence="1">
    <location>
        <begin position="316"/>
        <end position="325"/>
    </location>
</feature>
<sequence>MSQEVHGLSTPPLPPIDPTGRVKDYGYSLVDAQLARDPRKPIDNGQGQGQGTPSKATHSPSVPEPINPSTVENENQQEIATPSLTSNSTISELSINQLGLSQPFSSSIYTKSEGAKSNDATSVPTKKIGTGMETTLDSLAKLRQFKAEVEATRQHPTLNTHLANKDGPSVGMGEMNPSLLAKMAESFILQQQQKLGSVGEGKPTNASTSTGVTDKGEYSPVNVVEGRGSTKERELELKERLLFSKSRPMRNSESNSTFNERGYGYEDNKRSRNDIQLPVNSPWNERNDRGRSSSTIRSDNHDDQNERQRFPPPHPNDPRFKRREPSTSTTSSGPDHKPNETNFVPSRYQNPSGRGHERDRRYSQEGQGPGRPRTPPPSPIRNDRRRDSVNRSFGREREGYGYGNGNESQRLADRISGAGPSPAPKYRPRSPSPARTYPYPRREQEYQRGPTPPRHYPDPRTPVDPTYGRRPDISNMDPYDSYANARGQPLGHARPPSPGYGRPPPPPARDQWYGYDPKGREDAYSRAPPPPPPTGGNVFAQGQGIDTNNVVETLEALKAQISKLEKLVPTANTNVNAQPRPPPPPPLQSQEYDPYSGYDYPREPHPRVREYDPRPFPPPGGNAYQSRGRLPSPPPPPPHRYEDDHGPGHEHGYDDGPMPGNDRRAGHGHGPGPGYGRGRGHGHGHGHGGGGRGRGGGKRGRGGRGGRGGR</sequence>
<gene>
    <name evidence="2" type="ORF">V865_002598</name>
</gene>
<feature type="compositionally biased region" description="Pro residues" evidence="1">
    <location>
        <begin position="495"/>
        <end position="508"/>
    </location>
</feature>
<keyword evidence="3" id="KW-1185">Reference proteome</keyword>